<keyword evidence="7" id="KW-1185">Reference proteome</keyword>
<reference evidence="7" key="1">
    <citation type="journal article" date="2023" name="Mol. Phylogenet. Evol.">
        <title>Genome-scale phylogeny and comparative genomics of the fungal order Sordariales.</title>
        <authorList>
            <person name="Hensen N."/>
            <person name="Bonometti L."/>
            <person name="Westerberg I."/>
            <person name="Brannstrom I.O."/>
            <person name="Guillou S."/>
            <person name="Cros-Aarteil S."/>
            <person name="Calhoun S."/>
            <person name="Haridas S."/>
            <person name="Kuo A."/>
            <person name="Mondo S."/>
            <person name="Pangilinan J."/>
            <person name="Riley R."/>
            <person name="LaButti K."/>
            <person name="Andreopoulos B."/>
            <person name="Lipzen A."/>
            <person name="Chen C."/>
            <person name="Yan M."/>
            <person name="Daum C."/>
            <person name="Ng V."/>
            <person name="Clum A."/>
            <person name="Steindorff A."/>
            <person name="Ohm R.A."/>
            <person name="Martin F."/>
            <person name="Silar P."/>
            <person name="Natvig D.O."/>
            <person name="Lalanne C."/>
            <person name="Gautier V."/>
            <person name="Ament-Velasquez S.L."/>
            <person name="Kruys A."/>
            <person name="Hutchinson M.I."/>
            <person name="Powell A.J."/>
            <person name="Barry K."/>
            <person name="Miller A.N."/>
            <person name="Grigoriev I.V."/>
            <person name="Debuchy R."/>
            <person name="Gladieux P."/>
            <person name="Hiltunen Thoren M."/>
            <person name="Johannesson H."/>
        </authorList>
    </citation>
    <scope>NUCLEOTIDE SEQUENCE [LARGE SCALE GENOMIC DNA]</scope>
    <source>
        <strain evidence="7">CBS 284.82</strain>
    </source>
</reference>
<dbReference type="Gene3D" id="1.20.58.340">
    <property type="entry name" value="Magnesium transport protein CorA, transmembrane region"/>
    <property type="match status" value="1"/>
</dbReference>
<dbReference type="SUPFAM" id="SSF144083">
    <property type="entry name" value="Magnesium transport protein CorA, transmembrane region"/>
    <property type="match status" value="1"/>
</dbReference>
<dbReference type="EMBL" id="MU854510">
    <property type="protein sequence ID" value="KAK4033784.1"/>
    <property type="molecule type" value="Genomic_DNA"/>
</dbReference>
<dbReference type="GO" id="GO:0046873">
    <property type="term" value="F:metal ion transmembrane transporter activity"/>
    <property type="evidence" value="ECO:0007669"/>
    <property type="project" value="InterPro"/>
</dbReference>
<evidence type="ECO:0000256" key="2">
    <source>
        <dbReference type="ARBA" id="ARBA00022692"/>
    </source>
</evidence>
<evidence type="ECO:0000256" key="1">
    <source>
        <dbReference type="ARBA" id="ARBA00004141"/>
    </source>
</evidence>
<dbReference type="GO" id="GO:0016020">
    <property type="term" value="C:membrane"/>
    <property type="evidence" value="ECO:0007669"/>
    <property type="project" value="UniProtKB-SubCell"/>
</dbReference>
<organism evidence="6 7">
    <name type="scientific">Parachaetomium inaequale</name>
    <dbReference type="NCBI Taxonomy" id="2588326"/>
    <lineage>
        <taxon>Eukaryota</taxon>
        <taxon>Fungi</taxon>
        <taxon>Dikarya</taxon>
        <taxon>Ascomycota</taxon>
        <taxon>Pezizomycotina</taxon>
        <taxon>Sordariomycetes</taxon>
        <taxon>Sordariomycetidae</taxon>
        <taxon>Sordariales</taxon>
        <taxon>Chaetomiaceae</taxon>
        <taxon>Parachaetomium</taxon>
    </lineage>
</organism>
<keyword evidence="2 5" id="KW-0812">Transmembrane</keyword>
<keyword evidence="4 5" id="KW-0472">Membrane</keyword>
<protein>
    <submittedName>
        <fullName evidence="6">Uncharacterized protein</fullName>
    </submittedName>
</protein>
<evidence type="ECO:0000313" key="7">
    <source>
        <dbReference type="Proteomes" id="UP001303115"/>
    </source>
</evidence>
<sequence length="565" mass="62757">MVNPADVLTKQLLELPQGLIRRFVPKDEHSIYHPVCERFWGSVDVAIRQIRWSTEQPGVSWMIRDFGSTAKVPYAGCTACSRATKYSSASGALQHLHAEHFECPFGASAAVGAQAWAHDDPCYAYMESAADTHLIEPEIENIAKEFIGHISDFLSGLNRIQWLVARNSQGSAQRRRLVLNVHQPPPSAPPLPRSLVYAFDELVAYYLLQVKRLSLQNRAIGLGMRNNAEQESLHALNRSTRMAFRCRDIRGRVLGYLQQAHRDVILAGSGRGGPDGDGDDADTALGVQAFGSTSLVRVLVMSALHTSFSAPLAQKEAAAAARVGSSKARLAGPQDPAWDMVGVYSQYSKHLHEQAARRPRRRLFLDIHAVEDELEGDTVGADGGRLAGAQGNEWKRRYLEERTMEVERHCLLVRRHAGQAKLYEVQRLKLSAGALRERVRQLIEVTDEDHGKAIRVFTIVTVLFLPMTSVSGFFGMNTIDIRDIGATQFLYWTIAIPVTVVVLAIALVYGYKGEEIGDWIEDRIRPRIATWLPSRTEAAEPSTTDGFQVKWDGTGAGVKEVWTRT</sequence>
<name>A0AAN6P8P0_9PEZI</name>
<evidence type="ECO:0000256" key="3">
    <source>
        <dbReference type="ARBA" id="ARBA00022989"/>
    </source>
</evidence>
<keyword evidence="3 5" id="KW-1133">Transmembrane helix</keyword>
<comment type="caution">
    <text evidence="6">The sequence shown here is derived from an EMBL/GenBank/DDBJ whole genome shotgun (WGS) entry which is preliminary data.</text>
</comment>
<accession>A0AAN6P8P0</accession>
<dbReference type="Proteomes" id="UP001303115">
    <property type="component" value="Unassembled WGS sequence"/>
</dbReference>
<dbReference type="InterPro" id="IPR045863">
    <property type="entry name" value="CorA_TM1_TM2"/>
</dbReference>
<dbReference type="InterPro" id="IPR002523">
    <property type="entry name" value="MgTranspt_CorA/ZnTranspt_ZntB"/>
</dbReference>
<dbReference type="AlphaFoldDB" id="A0AAN6P8P0"/>
<gene>
    <name evidence="6" type="ORF">C8A01DRAFT_39754</name>
</gene>
<proteinExistence type="predicted"/>
<evidence type="ECO:0000256" key="4">
    <source>
        <dbReference type="ARBA" id="ARBA00023136"/>
    </source>
</evidence>
<dbReference type="Pfam" id="PF01544">
    <property type="entry name" value="CorA"/>
    <property type="match status" value="1"/>
</dbReference>
<comment type="subcellular location">
    <subcellularLocation>
        <location evidence="1">Membrane</location>
        <topology evidence="1">Multi-pass membrane protein</topology>
    </subcellularLocation>
</comment>
<evidence type="ECO:0000256" key="5">
    <source>
        <dbReference type="SAM" id="Phobius"/>
    </source>
</evidence>
<feature type="transmembrane region" description="Helical" evidence="5">
    <location>
        <begin position="489"/>
        <end position="511"/>
    </location>
</feature>
<evidence type="ECO:0000313" key="6">
    <source>
        <dbReference type="EMBL" id="KAK4033784.1"/>
    </source>
</evidence>
<feature type="transmembrane region" description="Helical" evidence="5">
    <location>
        <begin position="456"/>
        <end position="477"/>
    </location>
</feature>